<evidence type="ECO:0000256" key="1">
    <source>
        <dbReference type="SAM" id="SignalP"/>
    </source>
</evidence>
<proteinExistence type="predicted"/>
<dbReference type="Proteomes" id="UP000606721">
    <property type="component" value="Unassembled WGS sequence"/>
</dbReference>
<keyword evidence="3" id="KW-1185">Reference proteome</keyword>
<organism evidence="2 3">
    <name type="scientific">Aphanizomenon flos-aquae FACHB-1040</name>
    <dbReference type="NCBI Taxonomy" id="2692887"/>
    <lineage>
        <taxon>Bacteria</taxon>
        <taxon>Bacillati</taxon>
        <taxon>Cyanobacteriota</taxon>
        <taxon>Cyanophyceae</taxon>
        <taxon>Nostocales</taxon>
        <taxon>Aphanizomenonaceae</taxon>
        <taxon>Aphanizomenon</taxon>
    </lineage>
</organism>
<dbReference type="SUPFAM" id="SSF89392">
    <property type="entry name" value="Prokaryotic lipoproteins and lipoprotein localization factors"/>
    <property type="match status" value="1"/>
</dbReference>
<evidence type="ECO:0008006" key="4">
    <source>
        <dbReference type="Google" id="ProtNLM"/>
    </source>
</evidence>
<evidence type="ECO:0000313" key="3">
    <source>
        <dbReference type="Proteomes" id="UP000606721"/>
    </source>
</evidence>
<feature type="signal peptide" evidence="1">
    <location>
        <begin position="1"/>
        <end position="23"/>
    </location>
</feature>
<name>A0ABR8BYG3_APHFL</name>
<sequence>MKLTISTIAFVSLITLLGGAVNAIPPQNTPLQPTTTNETTEKIDLVLLVKAITGFLQSDRYLTESELKFKVGGQGVNADINLKTKTIVQSDQKFRSEIATVGTTGEIKPLTVIVSDGKQVWIHRPDLKQYTVTTYQKFDKSGDGIFMSISSSAFLNIPAKERKQIANSSLSDKNVLSYLISAIDGVIKGNQATVDTDSFYVYHYKDAKEGFTFSAFVQPDNANLKQVQLVGKSEGLDIVLTEKILNRIANPNVTPQTFTFSPPRGTKKVKSLSITPF</sequence>
<evidence type="ECO:0000313" key="2">
    <source>
        <dbReference type="EMBL" id="MBD2279500.1"/>
    </source>
</evidence>
<reference evidence="2 3" key="1">
    <citation type="journal article" date="2020" name="ISME J.">
        <title>Comparative genomics reveals insights into cyanobacterial evolution and habitat adaptation.</title>
        <authorList>
            <person name="Chen M.Y."/>
            <person name="Teng W.K."/>
            <person name="Zhao L."/>
            <person name="Hu C.X."/>
            <person name="Zhou Y.K."/>
            <person name="Han B.P."/>
            <person name="Song L.R."/>
            <person name="Shu W.S."/>
        </authorList>
    </citation>
    <scope>NUCLEOTIDE SEQUENCE [LARGE SCALE GENOMIC DNA]</scope>
    <source>
        <strain evidence="2 3">FACHB-1040</strain>
    </source>
</reference>
<dbReference type="InterPro" id="IPR029046">
    <property type="entry name" value="LolA/LolB/LppX"/>
</dbReference>
<dbReference type="Gene3D" id="2.50.20.10">
    <property type="entry name" value="Lipoprotein localisation LolA/LolB/LppX"/>
    <property type="match status" value="1"/>
</dbReference>
<feature type="chain" id="PRO_5046501019" description="Outer membrane lipoprotein carrier protein LolA" evidence="1">
    <location>
        <begin position="24"/>
        <end position="277"/>
    </location>
</feature>
<protein>
    <recommendedName>
        <fullName evidence="4">Outer membrane lipoprotein carrier protein LolA</fullName>
    </recommendedName>
</protein>
<dbReference type="RefSeq" id="WP_190383416.1">
    <property type="nucleotide sequence ID" value="NZ_JACJQT010000037.1"/>
</dbReference>
<dbReference type="EMBL" id="JACJQT010000037">
    <property type="protein sequence ID" value="MBD2279500.1"/>
    <property type="molecule type" value="Genomic_DNA"/>
</dbReference>
<comment type="caution">
    <text evidence="2">The sequence shown here is derived from an EMBL/GenBank/DDBJ whole genome shotgun (WGS) entry which is preliminary data.</text>
</comment>
<keyword evidence="1" id="KW-0732">Signal</keyword>
<accession>A0ABR8BYG3</accession>
<gene>
    <name evidence="2" type="ORF">H6F99_14745</name>
</gene>